<feature type="signal peptide" evidence="2">
    <location>
        <begin position="1"/>
        <end position="23"/>
    </location>
</feature>
<dbReference type="Pfam" id="PF26360">
    <property type="entry name" value="MIB_M1"/>
    <property type="match status" value="1"/>
</dbReference>
<dbReference type="NCBIfam" id="TIGR04524">
    <property type="entry name" value="mycoplas_M_dom"/>
    <property type="match status" value="1"/>
</dbReference>
<dbReference type="Pfam" id="PF26364">
    <property type="entry name" value="MIB_M2"/>
    <property type="match status" value="1"/>
</dbReference>
<dbReference type="Proteomes" id="UP001216384">
    <property type="component" value="Unassembled WGS sequence"/>
</dbReference>
<gene>
    <name evidence="5" type="ORF">LNO71_00790</name>
</gene>
<dbReference type="InterPro" id="IPR030941">
    <property type="entry name" value="Predic_Ig_block"/>
</dbReference>
<comment type="caution">
    <text evidence="5">The sequence shown here is derived from an EMBL/GenBank/DDBJ whole genome shotgun (WGS) entry which is preliminary data.</text>
</comment>
<evidence type="ECO:0000313" key="6">
    <source>
        <dbReference type="Proteomes" id="UP001216384"/>
    </source>
</evidence>
<dbReference type="AlphaFoldDB" id="A0AAW6HMW0"/>
<dbReference type="InterPro" id="IPR030942">
    <property type="entry name" value="Mycoplas_M_dom"/>
</dbReference>
<feature type="domain" description="IgG-blocking virulence" evidence="3">
    <location>
        <begin position="259"/>
        <end position="452"/>
    </location>
</feature>
<feature type="compositionally biased region" description="Basic and acidic residues" evidence="1">
    <location>
        <begin position="86"/>
        <end position="98"/>
    </location>
</feature>
<evidence type="ECO:0000256" key="1">
    <source>
        <dbReference type="SAM" id="MobiDB-lite"/>
    </source>
</evidence>
<evidence type="ECO:0000313" key="5">
    <source>
        <dbReference type="EMBL" id="MDC4183182.1"/>
    </source>
</evidence>
<feature type="chain" id="PRO_5043543472" evidence="2">
    <location>
        <begin position="24"/>
        <end position="693"/>
    </location>
</feature>
<keyword evidence="2" id="KW-0732">Signal</keyword>
<feature type="compositionally biased region" description="Low complexity" evidence="1">
    <location>
        <begin position="100"/>
        <end position="119"/>
    </location>
</feature>
<dbReference type="InterPro" id="IPR058860">
    <property type="entry name" value="MIB_M2"/>
</dbReference>
<evidence type="ECO:0000256" key="2">
    <source>
        <dbReference type="SAM" id="SignalP"/>
    </source>
</evidence>
<dbReference type="NCBIfam" id="TIGR04526">
    <property type="entry name" value="predic_Ig_block"/>
    <property type="match status" value="1"/>
</dbReference>
<feature type="domain" description="Mycoplasma immunoglobulin binding protein M2" evidence="4">
    <location>
        <begin position="469"/>
        <end position="632"/>
    </location>
</feature>
<proteinExistence type="predicted"/>
<sequence length="693" mass="77919">MLSSKKRKLIKLVTLGCSSLVIASTATLSIVFTSNINNSTSKLIERSNKVDLKNNVADDNQYNANRDFNTSEKPKPVDNRPAPIDTTKKNKEPDKKSDNPTQPVPDDTPEPVTYTPTEYNLDKTTPEIPYDPSTPTASGDKVGMIIAESKKIVNVVRSIISKGLAANTKENKEAFKKAVGYTNNPDFFDSYWNNLFVERNEPGRTKYGFQDLQISLSTVTDAEIEREAKANRTLEIMVPNVSVTYGYKNIDENPYVSFYKKSNAKRLLGQPNRTWNDSPDDILKGDFDGWTKTDITYQFIDSEDYNLRRGDGIEVRHYEPTNYNDPYYKNKEPVNLFILDVDNDKGYDKFIEFLKKAAKTTKSVGVELRNIGKTNTNRNVYKIIKSLPENVKLLRVFIENFNTSSLIALEDRKLDELNIYTTNVVNSDLWGINPLALKHINFIPSLNSYNVGGFQPYPPGATVASTPIFAALKFDRNDDYARVQEGIDIAFNRRSERIFNGQFQGKGAKPVVWDFSDAPIIRSFRGLDLKDATLKTVRLSRDLITKDHTGEHLVYNLSEFNHSQWARAMSFTPSGGNTISFGRGPDASQPDDLILLGKASDISSGWSDLQAFLRYAIEGGSFSKAIYVTDESLVSRISYISGGVPVQYVTPEIAKTYQPKIFKVDNKLNAVGDPLNPNDVNMHNNTNDDEDDE</sequence>
<dbReference type="EMBL" id="JAJHZP010000009">
    <property type="protein sequence ID" value="MDC4183182.1"/>
    <property type="molecule type" value="Genomic_DNA"/>
</dbReference>
<name>A0AAW6HMW0_9MOLU</name>
<dbReference type="RefSeq" id="WP_272403902.1">
    <property type="nucleotide sequence ID" value="NZ_JAJHZP010000009.1"/>
</dbReference>
<feature type="region of interest" description="Disordered" evidence="1">
    <location>
        <begin position="673"/>
        <end position="693"/>
    </location>
</feature>
<evidence type="ECO:0000259" key="3">
    <source>
        <dbReference type="Pfam" id="PF26360"/>
    </source>
</evidence>
<accession>A0AAW6HMW0</accession>
<protein>
    <submittedName>
        <fullName evidence="5">Immunoglobulin-blocking virulence protein</fullName>
    </submittedName>
</protein>
<feature type="compositionally biased region" description="Basic and acidic residues" evidence="1">
    <location>
        <begin position="69"/>
        <end position="78"/>
    </location>
</feature>
<feature type="compositionally biased region" description="Polar residues" evidence="1">
    <location>
        <begin position="57"/>
        <end position="68"/>
    </location>
</feature>
<evidence type="ECO:0000259" key="4">
    <source>
        <dbReference type="Pfam" id="PF26364"/>
    </source>
</evidence>
<organism evidence="5 6">
    <name type="scientific">Mycoplasma bradburyae</name>
    <dbReference type="NCBI Taxonomy" id="2963128"/>
    <lineage>
        <taxon>Bacteria</taxon>
        <taxon>Bacillati</taxon>
        <taxon>Mycoplasmatota</taxon>
        <taxon>Mollicutes</taxon>
        <taxon>Mycoplasmataceae</taxon>
        <taxon>Mycoplasma</taxon>
    </lineage>
</organism>
<reference evidence="5" key="1">
    <citation type="submission" date="2021-11" db="EMBL/GenBank/DDBJ databases">
        <title>Description of Mycoplasma bradburyaesp. nov.from sea birds: a tribute to a great mycoplasmologist.</title>
        <authorList>
            <person name="Ramirez A.S."/>
            <person name="Poveda C."/>
            <person name="Suarez-Perez A."/>
            <person name="Rosales R.S."/>
            <person name="Dijkman R."/>
            <person name="Feberwee A."/>
            <person name="Spergser J."/>
            <person name="Szostak M.P."/>
            <person name="Ressel L."/>
            <person name="Calabuig P."/>
            <person name="Catania S."/>
            <person name="Gobbo F."/>
            <person name="Timofte D."/>
            <person name="Poveda J.B."/>
        </authorList>
    </citation>
    <scope>NUCLEOTIDE SEQUENCE</scope>
    <source>
        <strain evidence="5">T264</strain>
    </source>
</reference>
<feature type="region of interest" description="Disordered" evidence="1">
    <location>
        <begin position="55"/>
        <end position="137"/>
    </location>
</feature>